<dbReference type="UniPathway" id="UPA00232"/>
<dbReference type="Pfam" id="PF01209">
    <property type="entry name" value="Ubie_methyltran"/>
    <property type="match status" value="1"/>
</dbReference>
<dbReference type="PROSITE" id="PS51608">
    <property type="entry name" value="SAM_MT_UBIE"/>
    <property type="match status" value="1"/>
</dbReference>
<reference evidence="6" key="1">
    <citation type="journal article" date="2020" name="mSystems">
        <title>Genome- and Community-Level Interaction Insights into Carbon Utilization and Element Cycling Functions of Hydrothermarchaeota in Hydrothermal Sediment.</title>
        <authorList>
            <person name="Zhou Z."/>
            <person name="Liu Y."/>
            <person name="Xu W."/>
            <person name="Pan J."/>
            <person name="Luo Z.H."/>
            <person name="Li M."/>
        </authorList>
    </citation>
    <scope>NUCLEOTIDE SEQUENCE [LARGE SCALE GENOMIC DNA]</scope>
    <source>
        <strain evidence="6">SpSt-349</strain>
    </source>
</reference>
<dbReference type="InterPro" id="IPR029063">
    <property type="entry name" value="SAM-dependent_MTases_sf"/>
</dbReference>
<dbReference type="CDD" id="cd02440">
    <property type="entry name" value="AdoMet_MTases"/>
    <property type="match status" value="1"/>
</dbReference>
<keyword evidence="4 5" id="KW-0949">S-adenosyl-L-methionine</keyword>
<proteinExistence type="inferred from homology"/>
<comment type="function">
    <text evidence="5">Methyltransferase required for the conversion of demethylmenaquinol (DMKH2) to menaquinol (MKH2).</text>
</comment>
<dbReference type="InterPro" id="IPR004033">
    <property type="entry name" value="UbiE/COQ5_MeTrFase"/>
</dbReference>
<organism evidence="6">
    <name type="scientific">Geobacter metallireducens</name>
    <dbReference type="NCBI Taxonomy" id="28232"/>
    <lineage>
        <taxon>Bacteria</taxon>
        <taxon>Pseudomonadati</taxon>
        <taxon>Thermodesulfobacteriota</taxon>
        <taxon>Desulfuromonadia</taxon>
        <taxon>Geobacterales</taxon>
        <taxon>Geobacteraceae</taxon>
        <taxon>Geobacter</taxon>
    </lineage>
</organism>
<dbReference type="NCBIfam" id="NF001244">
    <property type="entry name" value="PRK00216.1-5"/>
    <property type="match status" value="1"/>
</dbReference>
<name>A0A831UBS4_GEOME</name>
<comment type="pathway">
    <text evidence="5">Quinol/quinone metabolism; menaquinone biosynthesis; menaquinol from 1,4-dihydroxy-2-naphthoate: step 2/2.</text>
</comment>
<dbReference type="InterPro" id="IPR023576">
    <property type="entry name" value="UbiE/COQ5_MeTrFase_CS"/>
</dbReference>
<feature type="binding site" evidence="5">
    <location>
        <position position="113"/>
    </location>
    <ligand>
        <name>S-adenosyl-L-methionine</name>
        <dbReference type="ChEBI" id="CHEBI:59789"/>
    </ligand>
</feature>
<dbReference type="GO" id="GO:0043770">
    <property type="term" value="F:demethylmenaquinone methyltransferase activity"/>
    <property type="evidence" value="ECO:0007669"/>
    <property type="project" value="UniProtKB-UniRule"/>
</dbReference>
<dbReference type="GO" id="GO:0009234">
    <property type="term" value="P:menaquinone biosynthetic process"/>
    <property type="evidence" value="ECO:0007669"/>
    <property type="project" value="UniProtKB-UniRule"/>
</dbReference>
<feature type="binding site" evidence="5">
    <location>
        <position position="92"/>
    </location>
    <ligand>
        <name>S-adenosyl-L-methionine</name>
        <dbReference type="ChEBI" id="CHEBI:59789"/>
    </ligand>
</feature>
<evidence type="ECO:0000256" key="3">
    <source>
        <dbReference type="ARBA" id="ARBA00022679"/>
    </source>
</evidence>
<dbReference type="PROSITE" id="PS01183">
    <property type="entry name" value="UBIE_1"/>
    <property type="match status" value="1"/>
</dbReference>
<evidence type="ECO:0000256" key="2">
    <source>
        <dbReference type="ARBA" id="ARBA00022603"/>
    </source>
</evidence>
<comment type="similarity">
    <text evidence="5">Belongs to the class I-like SAM-binding methyltransferase superfamily. MenG/UbiE family.</text>
</comment>
<accession>A0A831UBS4</accession>
<dbReference type="EC" id="2.1.1.163" evidence="5"/>
<dbReference type="PROSITE" id="PS01184">
    <property type="entry name" value="UBIE_2"/>
    <property type="match status" value="1"/>
</dbReference>
<evidence type="ECO:0000256" key="5">
    <source>
        <dbReference type="HAMAP-Rule" id="MF_01813"/>
    </source>
</evidence>
<dbReference type="UniPathway" id="UPA00079">
    <property type="reaction ID" value="UER00169"/>
</dbReference>
<dbReference type="AlphaFoldDB" id="A0A831UBS4"/>
<protein>
    <recommendedName>
        <fullName evidence="5">Demethylmenaquinone methyltransferase</fullName>
        <ecNumber evidence="5">2.1.1.163</ecNumber>
    </recommendedName>
</protein>
<keyword evidence="1 5" id="KW-0474">Menaquinone biosynthesis</keyword>
<sequence length="271" mass="30624">MGQGFVLHTAGCTVRRNQDLYHLYPQKDRKFPMYKLSEKGERIREMFSDIAPRYDFLNRLLSFGIDRRWRRIAVQCARWSEGGKILDVATGTGDVALEIARQTPDSVSIVGIDITEGMVVIGREKVAQSPYARRIALEIAPCEAIPFPDNTFDSVTIAFGIRNVVDRRQGLAEMLRVLKPGGRAVILEFSTPRSQLFKRIYYFYFLRLLPAIGGLFSNFSAYKYLPDSVLEFPSQEEFKALMGSVGFRSAAHRDLTFGIATIYTGEKAGRS</sequence>
<dbReference type="GO" id="GO:0032259">
    <property type="term" value="P:methylation"/>
    <property type="evidence" value="ECO:0007669"/>
    <property type="project" value="UniProtKB-KW"/>
</dbReference>
<comment type="caution">
    <text evidence="5">Lacks conserved residue(s) required for the propagation of feature annotation.</text>
</comment>
<dbReference type="SUPFAM" id="SSF53335">
    <property type="entry name" value="S-adenosyl-L-methionine-dependent methyltransferases"/>
    <property type="match status" value="1"/>
</dbReference>
<keyword evidence="3 5" id="KW-0808">Transferase</keyword>
<gene>
    <name evidence="6" type="primary">ubiE</name>
    <name evidence="5" type="synonym">menG</name>
    <name evidence="6" type="ORF">ENQ87_06665</name>
</gene>
<dbReference type="Gene3D" id="3.40.50.150">
    <property type="entry name" value="Vaccinia Virus protein VP39"/>
    <property type="match status" value="1"/>
</dbReference>
<comment type="catalytic activity">
    <reaction evidence="5">
        <text>a 2-demethylmenaquinol + S-adenosyl-L-methionine = a menaquinol + S-adenosyl-L-homocysteine + H(+)</text>
        <dbReference type="Rhea" id="RHEA:42640"/>
        <dbReference type="Rhea" id="RHEA-COMP:9539"/>
        <dbReference type="Rhea" id="RHEA-COMP:9563"/>
        <dbReference type="ChEBI" id="CHEBI:15378"/>
        <dbReference type="ChEBI" id="CHEBI:18151"/>
        <dbReference type="ChEBI" id="CHEBI:55437"/>
        <dbReference type="ChEBI" id="CHEBI:57856"/>
        <dbReference type="ChEBI" id="CHEBI:59789"/>
        <dbReference type="EC" id="2.1.1.163"/>
    </reaction>
</comment>
<evidence type="ECO:0000256" key="1">
    <source>
        <dbReference type="ARBA" id="ARBA00022428"/>
    </source>
</evidence>
<dbReference type="GO" id="GO:0008425">
    <property type="term" value="F:2-methoxy-6-polyprenyl-1,4-benzoquinol methyltransferase activity"/>
    <property type="evidence" value="ECO:0007669"/>
    <property type="project" value="TreeGrafter"/>
</dbReference>
<evidence type="ECO:0000256" key="4">
    <source>
        <dbReference type="ARBA" id="ARBA00022691"/>
    </source>
</evidence>
<evidence type="ECO:0000313" key="6">
    <source>
        <dbReference type="EMBL" id="HEN42047.1"/>
    </source>
</evidence>
<dbReference type="NCBIfam" id="TIGR01934">
    <property type="entry name" value="MenG_MenH_UbiE"/>
    <property type="match status" value="1"/>
</dbReference>
<dbReference type="PANTHER" id="PTHR43591:SF24">
    <property type="entry name" value="2-METHOXY-6-POLYPRENYL-1,4-BENZOQUINOL METHYLASE, MITOCHONDRIAL"/>
    <property type="match status" value="1"/>
</dbReference>
<dbReference type="EMBL" id="DSOV01000026">
    <property type="protein sequence ID" value="HEN42047.1"/>
    <property type="molecule type" value="Genomic_DNA"/>
</dbReference>
<keyword evidence="2 5" id="KW-0489">Methyltransferase</keyword>
<comment type="caution">
    <text evidence="6">The sequence shown here is derived from an EMBL/GenBank/DDBJ whole genome shotgun (WGS) entry which is preliminary data.</text>
</comment>
<dbReference type="PANTHER" id="PTHR43591">
    <property type="entry name" value="METHYLTRANSFERASE"/>
    <property type="match status" value="1"/>
</dbReference>
<dbReference type="HAMAP" id="MF_01813">
    <property type="entry name" value="MenG_UbiE_methyltr"/>
    <property type="match status" value="1"/>
</dbReference>